<reference evidence="1 2" key="1">
    <citation type="submission" date="2015-02" db="EMBL/GenBank/DDBJ databases">
        <title>Genome Sequencing of Rickettsiales.</title>
        <authorList>
            <person name="Daugherty S.C."/>
            <person name="Su Q."/>
            <person name="Abolude K."/>
            <person name="Beier-Sexton M."/>
            <person name="Carlyon J.A."/>
            <person name="Carter R."/>
            <person name="Day N.P."/>
            <person name="Dumler S.J."/>
            <person name="Dyachenko V."/>
            <person name="Godinez A."/>
            <person name="Kurtti T.J."/>
            <person name="Lichay M."/>
            <person name="Mullins K.E."/>
            <person name="Ott S."/>
            <person name="Pappas-Brown V."/>
            <person name="Paris D.H."/>
            <person name="Patel P."/>
            <person name="Richards A.L."/>
            <person name="Sadzewicz L."/>
            <person name="Sears K."/>
            <person name="Seidman D."/>
            <person name="Sengamalay N."/>
            <person name="Stenos J."/>
            <person name="Tallon L.J."/>
            <person name="Vincent G."/>
            <person name="Fraser C.M."/>
            <person name="Munderloh U."/>
            <person name="Dunning-Hotopp J.C."/>
        </authorList>
    </citation>
    <scope>NUCLEOTIDE SEQUENCE [LARGE SCALE GENOMIC DNA]</scope>
    <source>
        <strain evidence="1 2">Fuller</strain>
    </source>
</reference>
<proteinExistence type="predicted"/>
<protein>
    <submittedName>
        <fullName evidence="1">Putative proton/glutamate symporter domain protein</fullName>
    </submittedName>
</protein>
<dbReference type="PATRIC" id="fig|1359168.3.peg.1104"/>
<gene>
    <name evidence="1" type="ORF">OCHUTO_0347</name>
</gene>
<keyword evidence="2" id="KW-1185">Reference proteome</keyword>
<evidence type="ECO:0000313" key="1">
    <source>
        <dbReference type="EMBL" id="KJV56735.1"/>
    </source>
</evidence>
<dbReference type="Proteomes" id="UP000033616">
    <property type="component" value="Unassembled WGS sequence"/>
</dbReference>
<evidence type="ECO:0000313" key="2">
    <source>
        <dbReference type="Proteomes" id="UP000033616"/>
    </source>
</evidence>
<organism evidence="1 2">
    <name type="scientific">Orientia chuto str. Dubai</name>
    <dbReference type="NCBI Taxonomy" id="1359168"/>
    <lineage>
        <taxon>Bacteria</taxon>
        <taxon>Pseudomonadati</taxon>
        <taxon>Pseudomonadota</taxon>
        <taxon>Alphaproteobacteria</taxon>
        <taxon>Rickettsiales</taxon>
        <taxon>Rickettsiaceae</taxon>
        <taxon>Rickettsieae</taxon>
        <taxon>Orientia</taxon>
    </lineage>
</organism>
<dbReference type="STRING" id="1359168.OCHUTO_0347"/>
<accession>A0A0F3MLX4</accession>
<sequence length="32" mass="3611">MLRTVINITGDATITLIIDQSEGTFDEETYYS</sequence>
<name>A0A0F3MLX4_9RICK</name>
<dbReference type="AlphaFoldDB" id="A0A0F3MLX4"/>
<dbReference type="EMBL" id="LANP01000006">
    <property type="protein sequence ID" value="KJV56735.1"/>
    <property type="molecule type" value="Genomic_DNA"/>
</dbReference>
<comment type="caution">
    <text evidence="1">The sequence shown here is derived from an EMBL/GenBank/DDBJ whole genome shotgun (WGS) entry which is preliminary data.</text>
</comment>